<feature type="chain" id="PRO_5046238713" description="Secreted protein" evidence="1">
    <location>
        <begin position="20"/>
        <end position="107"/>
    </location>
</feature>
<evidence type="ECO:0000313" key="3">
    <source>
        <dbReference type="Proteomes" id="UP001476798"/>
    </source>
</evidence>
<name>A0ABV0NZG0_9TELE</name>
<evidence type="ECO:0000256" key="1">
    <source>
        <dbReference type="SAM" id="SignalP"/>
    </source>
</evidence>
<proteinExistence type="predicted"/>
<gene>
    <name evidence="2" type="ORF">GOODEAATRI_031272</name>
</gene>
<keyword evidence="1" id="KW-0732">Signal</keyword>
<accession>A0ABV0NZG0</accession>
<dbReference type="Proteomes" id="UP001476798">
    <property type="component" value="Unassembled WGS sequence"/>
</dbReference>
<organism evidence="2 3">
    <name type="scientific">Goodea atripinnis</name>
    <dbReference type="NCBI Taxonomy" id="208336"/>
    <lineage>
        <taxon>Eukaryota</taxon>
        <taxon>Metazoa</taxon>
        <taxon>Chordata</taxon>
        <taxon>Craniata</taxon>
        <taxon>Vertebrata</taxon>
        <taxon>Euteleostomi</taxon>
        <taxon>Actinopterygii</taxon>
        <taxon>Neopterygii</taxon>
        <taxon>Teleostei</taxon>
        <taxon>Neoteleostei</taxon>
        <taxon>Acanthomorphata</taxon>
        <taxon>Ovalentaria</taxon>
        <taxon>Atherinomorphae</taxon>
        <taxon>Cyprinodontiformes</taxon>
        <taxon>Goodeidae</taxon>
        <taxon>Goodea</taxon>
    </lineage>
</organism>
<keyword evidence="3" id="KW-1185">Reference proteome</keyword>
<dbReference type="EMBL" id="JAHRIO010055219">
    <property type="protein sequence ID" value="MEQ2176755.1"/>
    <property type="molecule type" value="Genomic_DNA"/>
</dbReference>
<evidence type="ECO:0000313" key="2">
    <source>
        <dbReference type="EMBL" id="MEQ2176755.1"/>
    </source>
</evidence>
<evidence type="ECO:0008006" key="4">
    <source>
        <dbReference type="Google" id="ProtNLM"/>
    </source>
</evidence>
<sequence length="107" mass="12413">MRIDVLFFLFLERVQVLDAVSGSDSCVPNNPLSYKRSLDFKYKLAAFWEIPHPTCNRNLPPPPCDRHLDLQCCWPSALSQPAYLWRTPALLVCLHTHRPDLCLFRLC</sequence>
<feature type="signal peptide" evidence="1">
    <location>
        <begin position="1"/>
        <end position="19"/>
    </location>
</feature>
<protein>
    <recommendedName>
        <fullName evidence="4">Secreted protein</fullName>
    </recommendedName>
</protein>
<comment type="caution">
    <text evidence="2">The sequence shown here is derived from an EMBL/GenBank/DDBJ whole genome shotgun (WGS) entry which is preliminary data.</text>
</comment>
<reference evidence="2 3" key="1">
    <citation type="submission" date="2021-06" db="EMBL/GenBank/DDBJ databases">
        <authorList>
            <person name="Palmer J.M."/>
        </authorList>
    </citation>
    <scope>NUCLEOTIDE SEQUENCE [LARGE SCALE GENOMIC DNA]</scope>
    <source>
        <strain evidence="2 3">GA_2019</strain>
        <tissue evidence="2">Muscle</tissue>
    </source>
</reference>